<proteinExistence type="predicted"/>
<dbReference type="InterPro" id="IPR020846">
    <property type="entry name" value="MFS_dom"/>
</dbReference>
<evidence type="ECO:0000256" key="3">
    <source>
        <dbReference type="ARBA" id="ARBA00022692"/>
    </source>
</evidence>
<feature type="transmembrane region" description="Helical" evidence="8">
    <location>
        <begin position="211"/>
        <end position="228"/>
    </location>
</feature>
<dbReference type="GO" id="GO:0015293">
    <property type="term" value="F:symporter activity"/>
    <property type="evidence" value="ECO:0007669"/>
    <property type="project" value="UniProtKB-KW"/>
</dbReference>
<evidence type="ECO:0000313" key="11">
    <source>
        <dbReference type="WBParaSite" id="PSU_v2.g20566.t1"/>
    </source>
</evidence>
<comment type="subcellular location">
    <subcellularLocation>
        <location evidence="1">Membrane</location>
        <topology evidence="1">Multi-pass membrane protein</topology>
    </subcellularLocation>
</comment>
<feature type="compositionally biased region" description="Basic and acidic residues" evidence="7">
    <location>
        <begin position="329"/>
        <end position="341"/>
    </location>
</feature>
<dbReference type="WBParaSite" id="PSU_v2.g20566.t1">
    <property type="protein sequence ID" value="PSU_v2.g20566.t1"/>
    <property type="gene ID" value="PSU_v2.g20566"/>
</dbReference>
<evidence type="ECO:0000259" key="9">
    <source>
        <dbReference type="PROSITE" id="PS50850"/>
    </source>
</evidence>
<keyword evidence="2" id="KW-0813">Transport</keyword>
<dbReference type="PANTHER" id="PTHR11662">
    <property type="entry name" value="SOLUTE CARRIER FAMILY 17"/>
    <property type="match status" value="1"/>
</dbReference>
<dbReference type="Proteomes" id="UP000887577">
    <property type="component" value="Unplaced"/>
</dbReference>
<feature type="compositionally biased region" description="Polar residues" evidence="7">
    <location>
        <begin position="343"/>
        <end position="355"/>
    </location>
</feature>
<feature type="transmembrane region" description="Helical" evidence="8">
    <location>
        <begin position="234"/>
        <end position="254"/>
    </location>
</feature>
<dbReference type="GO" id="GO:0016020">
    <property type="term" value="C:membrane"/>
    <property type="evidence" value="ECO:0007669"/>
    <property type="project" value="UniProtKB-SubCell"/>
</dbReference>
<feature type="transmembrane region" description="Helical" evidence="8">
    <location>
        <begin position="266"/>
        <end position="291"/>
    </location>
</feature>
<keyword evidence="3 8" id="KW-0812">Transmembrane</keyword>
<sequence>MGLGEDFISPAQTSFINRWYSPTEMARIGAFTITGKALAGTVGFPVSSYLCQLQEIDGWRLMFYTFAILGGIWIIIWGIYATSSPSKHRCISSEEKEYILEELKQLEMNHDPDDPKLYKGSIPWKSILTSKAVIINLICQFTFNFSEAILSAYLPTYIDQVLKLDLNQNGYFAMISFFAQLIFQILFGIFTDMIHKKDVISGTTSCKLCQGLENFLCALSYLGLGFLANKDHLFLAGMFLVFNGIGTAASVGGFMTAQPSLAPQYAGIISSILRTTAALGALSSINVVGFINKEGTPIQWRTIWIIAASLNVVTGIIFLIGGEAETQEWAKNDETENDKTLSSRKSSTEHPLTNE</sequence>
<evidence type="ECO:0000256" key="7">
    <source>
        <dbReference type="SAM" id="MobiDB-lite"/>
    </source>
</evidence>
<evidence type="ECO:0000256" key="4">
    <source>
        <dbReference type="ARBA" id="ARBA00022847"/>
    </source>
</evidence>
<feature type="transmembrane region" description="Helical" evidence="8">
    <location>
        <begin position="133"/>
        <end position="158"/>
    </location>
</feature>
<evidence type="ECO:0000256" key="1">
    <source>
        <dbReference type="ARBA" id="ARBA00004141"/>
    </source>
</evidence>
<keyword evidence="6 8" id="KW-0472">Membrane</keyword>
<reference evidence="11" key="1">
    <citation type="submission" date="2022-11" db="UniProtKB">
        <authorList>
            <consortium name="WormBaseParasite"/>
        </authorList>
    </citation>
    <scope>IDENTIFICATION</scope>
</reference>
<evidence type="ECO:0000256" key="2">
    <source>
        <dbReference type="ARBA" id="ARBA00022448"/>
    </source>
</evidence>
<dbReference type="InterPro" id="IPR011701">
    <property type="entry name" value="MFS"/>
</dbReference>
<protein>
    <submittedName>
        <fullName evidence="11">Major facilitator superfamily (MFS) profile domain-containing protein</fullName>
    </submittedName>
</protein>
<feature type="region of interest" description="Disordered" evidence="7">
    <location>
        <begin position="329"/>
        <end position="355"/>
    </location>
</feature>
<dbReference type="AlphaFoldDB" id="A0A914YT05"/>
<name>A0A914YT05_9BILA</name>
<feature type="transmembrane region" description="Helical" evidence="8">
    <location>
        <begin position="170"/>
        <end position="190"/>
    </location>
</feature>
<evidence type="ECO:0000256" key="6">
    <source>
        <dbReference type="ARBA" id="ARBA00023136"/>
    </source>
</evidence>
<dbReference type="FunFam" id="1.20.1250.20:FF:000003">
    <property type="entry name" value="Solute carrier family 17 member 3"/>
    <property type="match status" value="1"/>
</dbReference>
<feature type="transmembrane region" description="Helical" evidence="8">
    <location>
        <begin position="61"/>
        <end position="80"/>
    </location>
</feature>
<dbReference type="SUPFAM" id="SSF103473">
    <property type="entry name" value="MFS general substrate transporter"/>
    <property type="match status" value="1"/>
</dbReference>
<evidence type="ECO:0000313" key="10">
    <source>
        <dbReference type="Proteomes" id="UP000887577"/>
    </source>
</evidence>
<dbReference type="InterPro" id="IPR050382">
    <property type="entry name" value="MFS_Na/Anion_cotransporter"/>
</dbReference>
<dbReference type="InterPro" id="IPR036259">
    <property type="entry name" value="MFS_trans_sf"/>
</dbReference>
<evidence type="ECO:0000256" key="8">
    <source>
        <dbReference type="SAM" id="Phobius"/>
    </source>
</evidence>
<dbReference type="PANTHER" id="PTHR11662:SF405">
    <property type="entry name" value="PROTEIN CBG12249"/>
    <property type="match status" value="1"/>
</dbReference>
<keyword evidence="4" id="KW-0769">Symport</keyword>
<organism evidence="10 11">
    <name type="scientific">Panagrolaimus superbus</name>
    <dbReference type="NCBI Taxonomy" id="310955"/>
    <lineage>
        <taxon>Eukaryota</taxon>
        <taxon>Metazoa</taxon>
        <taxon>Ecdysozoa</taxon>
        <taxon>Nematoda</taxon>
        <taxon>Chromadorea</taxon>
        <taxon>Rhabditida</taxon>
        <taxon>Tylenchina</taxon>
        <taxon>Panagrolaimomorpha</taxon>
        <taxon>Panagrolaimoidea</taxon>
        <taxon>Panagrolaimidae</taxon>
        <taxon>Panagrolaimus</taxon>
    </lineage>
</organism>
<evidence type="ECO:0000256" key="5">
    <source>
        <dbReference type="ARBA" id="ARBA00022989"/>
    </source>
</evidence>
<keyword evidence="10" id="KW-1185">Reference proteome</keyword>
<dbReference type="GO" id="GO:0006820">
    <property type="term" value="P:monoatomic anion transport"/>
    <property type="evidence" value="ECO:0007669"/>
    <property type="project" value="TreeGrafter"/>
</dbReference>
<feature type="transmembrane region" description="Helical" evidence="8">
    <location>
        <begin position="303"/>
        <end position="321"/>
    </location>
</feature>
<keyword evidence="5 8" id="KW-1133">Transmembrane helix</keyword>
<accession>A0A914YT05</accession>
<feature type="domain" description="Major facilitator superfamily (MFS) profile" evidence="9">
    <location>
        <begin position="1"/>
        <end position="325"/>
    </location>
</feature>
<dbReference type="PROSITE" id="PS50850">
    <property type="entry name" value="MFS"/>
    <property type="match status" value="1"/>
</dbReference>
<dbReference type="Pfam" id="PF07690">
    <property type="entry name" value="MFS_1"/>
    <property type="match status" value="1"/>
</dbReference>
<dbReference type="Gene3D" id="1.20.1250.20">
    <property type="entry name" value="MFS general substrate transporter like domains"/>
    <property type="match status" value="2"/>
</dbReference>